<keyword evidence="2" id="KW-1185">Reference proteome</keyword>
<name>A0A8S3WJS4_PARAO</name>
<dbReference type="OrthoDB" id="201709at2759"/>
<dbReference type="InterPro" id="IPR042462">
    <property type="entry name" value="ARMC7"/>
</dbReference>
<dbReference type="PANTHER" id="PTHR46263:SF1">
    <property type="entry name" value="ARMADILLO REPEAT-CONTAINING PROTEIN 7"/>
    <property type="match status" value="1"/>
</dbReference>
<comment type="caution">
    <text evidence="1">The sequence shown here is derived from an EMBL/GenBank/DDBJ whole genome shotgun (WGS) entry which is preliminary data.</text>
</comment>
<gene>
    <name evidence="1" type="ORF">PAPOLLO_LOCUS6947</name>
</gene>
<proteinExistence type="predicted"/>
<dbReference type="EMBL" id="CAJQZP010000478">
    <property type="protein sequence ID" value="CAG4963300.1"/>
    <property type="molecule type" value="Genomic_DNA"/>
</dbReference>
<dbReference type="Proteomes" id="UP000691718">
    <property type="component" value="Unassembled WGS sequence"/>
</dbReference>
<sequence>MFFCLIRFDLVSRGLFDIILGLICTKAQLQKRTPENGTDRENYLSLLVDEYLHSVSFDAKCQVLANLANFAYDPINYCFLRDVGALDIFLYVLKNESDSKLLNFACAGICNLCLDPVNTEYILNYGILNFLPKFLESENVDLVASTLTILFQILNVLNKPELFNLEVVKQIEELKTSENHIIVNLATIFLEDISSKK</sequence>
<evidence type="ECO:0000313" key="2">
    <source>
        <dbReference type="Proteomes" id="UP000691718"/>
    </source>
</evidence>
<dbReference type="AlphaFoldDB" id="A0A8S3WJS4"/>
<reference evidence="1" key="1">
    <citation type="submission" date="2021-04" db="EMBL/GenBank/DDBJ databases">
        <authorList>
            <person name="Tunstrom K."/>
        </authorList>
    </citation>
    <scope>NUCLEOTIDE SEQUENCE</scope>
</reference>
<protein>
    <submittedName>
        <fullName evidence="1">(apollo) hypothetical protein</fullName>
    </submittedName>
</protein>
<accession>A0A8S3WJS4</accession>
<dbReference type="PANTHER" id="PTHR46263">
    <property type="entry name" value="ARMADILLO REPEAT-CONTAINING PROTEIN 7"/>
    <property type="match status" value="1"/>
</dbReference>
<evidence type="ECO:0000313" key="1">
    <source>
        <dbReference type="EMBL" id="CAG4963300.1"/>
    </source>
</evidence>
<organism evidence="1 2">
    <name type="scientific">Parnassius apollo</name>
    <name type="common">Apollo butterfly</name>
    <name type="synonym">Papilio apollo</name>
    <dbReference type="NCBI Taxonomy" id="110799"/>
    <lineage>
        <taxon>Eukaryota</taxon>
        <taxon>Metazoa</taxon>
        <taxon>Ecdysozoa</taxon>
        <taxon>Arthropoda</taxon>
        <taxon>Hexapoda</taxon>
        <taxon>Insecta</taxon>
        <taxon>Pterygota</taxon>
        <taxon>Neoptera</taxon>
        <taxon>Endopterygota</taxon>
        <taxon>Lepidoptera</taxon>
        <taxon>Glossata</taxon>
        <taxon>Ditrysia</taxon>
        <taxon>Papilionoidea</taxon>
        <taxon>Papilionidae</taxon>
        <taxon>Parnassiinae</taxon>
        <taxon>Parnassini</taxon>
        <taxon>Parnassius</taxon>
        <taxon>Parnassius</taxon>
    </lineage>
</organism>